<gene>
    <name evidence="1" type="ORF">BDR25DRAFT_371052</name>
</gene>
<accession>A0ACB6RCU3</accession>
<name>A0ACB6RCU3_9PLEO</name>
<dbReference type="EMBL" id="MU003493">
    <property type="protein sequence ID" value="KAF2477103.1"/>
    <property type="molecule type" value="Genomic_DNA"/>
</dbReference>
<sequence length="144" mass="16754">MEMRLPATVDQLPVLYLVDWLQSTSNTGRVSDIKKKDWMLEDLPICQLERLLGMEKYVAYIFERFWLYVEIYIPSCEEVSTIECMGLSRDGPLFTCIEQLLARMKFYDEIPDSKVLDVYMRLHAKYGTFIHKAVGKEAGNATQV</sequence>
<reference evidence="1" key="1">
    <citation type="journal article" date="2020" name="Stud. Mycol.">
        <title>101 Dothideomycetes genomes: a test case for predicting lifestyles and emergence of pathogens.</title>
        <authorList>
            <person name="Haridas S."/>
            <person name="Albert R."/>
            <person name="Binder M."/>
            <person name="Bloem J."/>
            <person name="Labutti K."/>
            <person name="Salamov A."/>
            <person name="Andreopoulos B."/>
            <person name="Baker S."/>
            <person name="Barry K."/>
            <person name="Bills G."/>
            <person name="Bluhm B."/>
            <person name="Cannon C."/>
            <person name="Castanera R."/>
            <person name="Culley D."/>
            <person name="Daum C."/>
            <person name="Ezra D."/>
            <person name="Gonzalez J."/>
            <person name="Henrissat B."/>
            <person name="Kuo A."/>
            <person name="Liang C."/>
            <person name="Lipzen A."/>
            <person name="Lutzoni F."/>
            <person name="Magnuson J."/>
            <person name="Mondo S."/>
            <person name="Nolan M."/>
            <person name="Ohm R."/>
            <person name="Pangilinan J."/>
            <person name="Park H.-J."/>
            <person name="Ramirez L."/>
            <person name="Alfaro M."/>
            <person name="Sun H."/>
            <person name="Tritt A."/>
            <person name="Yoshinaga Y."/>
            <person name="Zwiers L.-H."/>
            <person name="Turgeon B."/>
            <person name="Goodwin S."/>
            <person name="Spatafora J."/>
            <person name="Crous P."/>
            <person name="Grigoriev I."/>
        </authorList>
    </citation>
    <scope>NUCLEOTIDE SEQUENCE</scope>
    <source>
        <strain evidence="1">ATCC 200398</strain>
    </source>
</reference>
<evidence type="ECO:0000313" key="1">
    <source>
        <dbReference type="EMBL" id="KAF2477103.1"/>
    </source>
</evidence>
<proteinExistence type="predicted"/>
<keyword evidence="2" id="KW-1185">Reference proteome</keyword>
<protein>
    <submittedName>
        <fullName evidence="1">Uncharacterized protein</fullName>
    </submittedName>
</protein>
<evidence type="ECO:0000313" key="2">
    <source>
        <dbReference type="Proteomes" id="UP000799755"/>
    </source>
</evidence>
<organism evidence="1 2">
    <name type="scientific">Lindgomyces ingoldianus</name>
    <dbReference type="NCBI Taxonomy" id="673940"/>
    <lineage>
        <taxon>Eukaryota</taxon>
        <taxon>Fungi</taxon>
        <taxon>Dikarya</taxon>
        <taxon>Ascomycota</taxon>
        <taxon>Pezizomycotina</taxon>
        <taxon>Dothideomycetes</taxon>
        <taxon>Pleosporomycetidae</taxon>
        <taxon>Pleosporales</taxon>
        <taxon>Lindgomycetaceae</taxon>
        <taxon>Lindgomyces</taxon>
    </lineage>
</organism>
<dbReference type="Proteomes" id="UP000799755">
    <property type="component" value="Unassembled WGS sequence"/>
</dbReference>
<comment type="caution">
    <text evidence="1">The sequence shown here is derived from an EMBL/GenBank/DDBJ whole genome shotgun (WGS) entry which is preliminary data.</text>
</comment>